<gene>
    <name evidence="1" type="ORF">SDC9_201993</name>
</gene>
<organism evidence="1">
    <name type="scientific">bioreactor metagenome</name>
    <dbReference type="NCBI Taxonomy" id="1076179"/>
    <lineage>
        <taxon>unclassified sequences</taxon>
        <taxon>metagenomes</taxon>
        <taxon>ecological metagenomes</taxon>
    </lineage>
</organism>
<dbReference type="EMBL" id="VSSQ01122450">
    <property type="protein sequence ID" value="MPN54323.1"/>
    <property type="molecule type" value="Genomic_DNA"/>
</dbReference>
<proteinExistence type="predicted"/>
<name>A0A645J4B5_9ZZZZ</name>
<evidence type="ECO:0000313" key="1">
    <source>
        <dbReference type="EMBL" id="MPN54323.1"/>
    </source>
</evidence>
<sequence>MLIKFAQEEMQTPVEDLRLEYVLKLCQAAYTAPKFKDNAEKGMAADEYARSLYYCGRPDKALEIAKEAMVLLQGTPGFERAKASVIYYNNVLTLSKHIK</sequence>
<comment type="caution">
    <text evidence="1">The sequence shown here is derived from an EMBL/GenBank/DDBJ whole genome shotgun (WGS) entry which is preliminary data.</text>
</comment>
<reference evidence="1" key="1">
    <citation type="submission" date="2019-08" db="EMBL/GenBank/DDBJ databases">
        <authorList>
            <person name="Kucharzyk K."/>
            <person name="Murdoch R.W."/>
            <person name="Higgins S."/>
            <person name="Loffler F."/>
        </authorList>
    </citation>
    <scope>NUCLEOTIDE SEQUENCE</scope>
</reference>
<dbReference type="AlphaFoldDB" id="A0A645J4B5"/>
<protein>
    <submittedName>
        <fullName evidence="1">Uncharacterized protein</fullName>
    </submittedName>
</protein>
<accession>A0A645J4B5</accession>